<evidence type="ECO:0000313" key="3">
    <source>
        <dbReference type="Proteomes" id="UP000825729"/>
    </source>
</evidence>
<sequence>MPMELQKAKVAELPKKTLEKTPETPPLAQRLDSSVASTPRLSSENASAVEESGKDAFGKGEEKLSSEKSAKELQYGRVSLEELVQVDRGMLSAAGINMDAEKHTLLHTTLSLQEQLKEIQTTLLLEQKLYSTFSAVIGMQISEDDFETRCTVYSMLPLKFPSMTDTSDSGTSGTAACMASYLYYDVRKQCEGQ</sequence>
<comment type="caution">
    <text evidence="2">The sequence shown here is derived from an EMBL/GenBank/DDBJ whole genome shotgun (WGS) entry which is preliminary data.</text>
</comment>
<gene>
    <name evidence="2" type="ORF">H6P81_003793</name>
</gene>
<organism evidence="2 3">
    <name type="scientific">Aristolochia fimbriata</name>
    <name type="common">White veined hardy Dutchman's pipe vine</name>
    <dbReference type="NCBI Taxonomy" id="158543"/>
    <lineage>
        <taxon>Eukaryota</taxon>
        <taxon>Viridiplantae</taxon>
        <taxon>Streptophyta</taxon>
        <taxon>Embryophyta</taxon>
        <taxon>Tracheophyta</taxon>
        <taxon>Spermatophyta</taxon>
        <taxon>Magnoliopsida</taxon>
        <taxon>Magnoliidae</taxon>
        <taxon>Piperales</taxon>
        <taxon>Aristolochiaceae</taxon>
        <taxon>Aristolochia</taxon>
    </lineage>
</organism>
<protein>
    <submittedName>
        <fullName evidence="2">Uncharacterized protein</fullName>
    </submittedName>
</protein>
<dbReference type="AlphaFoldDB" id="A0AAV7FDL4"/>
<reference evidence="2 3" key="1">
    <citation type="submission" date="2021-07" db="EMBL/GenBank/DDBJ databases">
        <title>The Aristolochia fimbriata genome: insights into angiosperm evolution, floral development and chemical biosynthesis.</title>
        <authorList>
            <person name="Jiao Y."/>
        </authorList>
    </citation>
    <scope>NUCLEOTIDE SEQUENCE [LARGE SCALE GENOMIC DNA]</scope>
    <source>
        <strain evidence="2">IBCAS-2021</strain>
        <tissue evidence="2">Leaf</tissue>
    </source>
</reference>
<dbReference type="Proteomes" id="UP000825729">
    <property type="component" value="Unassembled WGS sequence"/>
</dbReference>
<feature type="compositionally biased region" description="Basic and acidic residues" evidence="1">
    <location>
        <begin position="1"/>
        <end position="22"/>
    </location>
</feature>
<name>A0AAV7FDL4_ARIFI</name>
<proteinExistence type="predicted"/>
<feature type="compositionally biased region" description="Basic and acidic residues" evidence="1">
    <location>
        <begin position="51"/>
        <end position="71"/>
    </location>
</feature>
<feature type="compositionally biased region" description="Polar residues" evidence="1">
    <location>
        <begin position="31"/>
        <end position="46"/>
    </location>
</feature>
<dbReference type="EMBL" id="JAINDJ010000002">
    <property type="protein sequence ID" value="KAG9459285.1"/>
    <property type="molecule type" value="Genomic_DNA"/>
</dbReference>
<evidence type="ECO:0000256" key="1">
    <source>
        <dbReference type="SAM" id="MobiDB-lite"/>
    </source>
</evidence>
<feature type="region of interest" description="Disordered" evidence="1">
    <location>
        <begin position="1"/>
        <end position="71"/>
    </location>
</feature>
<keyword evidence="3" id="KW-1185">Reference proteome</keyword>
<accession>A0AAV7FDL4</accession>
<evidence type="ECO:0000313" key="2">
    <source>
        <dbReference type="EMBL" id="KAG9459285.1"/>
    </source>
</evidence>